<proteinExistence type="predicted"/>
<evidence type="ECO:0000313" key="1">
    <source>
        <dbReference type="Proteomes" id="UP000887576"/>
    </source>
</evidence>
<reference evidence="2" key="1">
    <citation type="submission" date="2022-11" db="UniProtKB">
        <authorList>
            <consortium name="WormBaseParasite"/>
        </authorList>
    </citation>
    <scope>IDENTIFICATION</scope>
</reference>
<evidence type="ECO:0000313" key="2">
    <source>
        <dbReference type="WBParaSite" id="JU765_v2.g10493.t1"/>
    </source>
</evidence>
<organism evidence="1 2">
    <name type="scientific">Panagrolaimus sp. JU765</name>
    <dbReference type="NCBI Taxonomy" id="591449"/>
    <lineage>
        <taxon>Eukaryota</taxon>
        <taxon>Metazoa</taxon>
        <taxon>Ecdysozoa</taxon>
        <taxon>Nematoda</taxon>
        <taxon>Chromadorea</taxon>
        <taxon>Rhabditida</taxon>
        <taxon>Tylenchina</taxon>
        <taxon>Panagrolaimomorpha</taxon>
        <taxon>Panagrolaimoidea</taxon>
        <taxon>Panagrolaimidae</taxon>
        <taxon>Panagrolaimus</taxon>
    </lineage>
</organism>
<dbReference type="Proteomes" id="UP000887576">
    <property type="component" value="Unplaced"/>
</dbReference>
<dbReference type="WBParaSite" id="JU765_v2.g10493.t1">
    <property type="protein sequence ID" value="JU765_v2.g10493.t1"/>
    <property type="gene ID" value="JU765_v2.g10493"/>
</dbReference>
<accession>A0AC34PW12</accession>
<protein>
    <submittedName>
        <fullName evidence="2">NADH:ubiquinone oxidoreductase intermediate-associated protein 30 domain-containing protein</fullName>
    </submittedName>
</protein>
<name>A0AC34PW12_9BILA</name>
<sequence>MFPIVCRLPQTATTSRFSRIAPSSSKPNFGKGKPNFDAKKLKKEGDYDLEASPKSVLSTFIPKIQNSIFGGRSQAPMNWNYPNKRLDDDFKIEGTLKEVVEIAPDLTRGEIKKLKKEIGELMDNPLDKPDYLAYTQGLKHGEAMIEYEFKTDEDMKKWQTGCDSDRKQGYSTVELIHSPRNTAIFKGFLNTEVIKDGKTTRAGWASMKTMDKLAFDRKKKFWKWGRYSHLMIKCRGDGRSYKIMLYVPGAIDLTWGDMYSYPLHTHGGPYWQYEKIPFSRFFHTVGGRIQDNQKRICEREISSIGIGLMDRMDGEFQLEIDYIGCYHDASHEEYFAYETYSIPMFNPQTI</sequence>